<keyword evidence="1" id="KW-0378">Hydrolase</keyword>
<gene>
    <name evidence="1" type="ORF">SAMN04487906_1600</name>
</gene>
<dbReference type="Gene3D" id="3.40.50.1110">
    <property type="entry name" value="SGNH hydrolase"/>
    <property type="match status" value="1"/>
</dbReference>
<dbReference type="GO" id="GO:0016788">
    <property type="term" value="F:hydrolase activity, acting on ester bonds"/>
    <property type="evidence" value="ECO:0007669"/>
    <property type="project" value="UniProtKB-ARBA"/>
</dbReference>
<evidence type="ECO:0000313" key="2">
    <source>
        <dbReference type="Proteomes" id="UP000183209"/>
    </source>
</evidence>
<sequence length="540" mass="56383">MKINYKWLLLLAFGFIACDSDDDMSSEGPDAVMLTSGEADFSTYVAVGSSLSAGYSDGALFIASQINSFPNILASKFQMAGGGAFTQPLMGDNLGGMLVGGNQLLENRLFFNGELPERLPGTPTTEATNVMPGPYNNMGITGAKIFHLGVEGYGSPAALSVGAANPYYVRMASSPGASVIGDALSLAPTFFTLWAGSDDVLAYAVSGGIGEDQAGNFNPETYGSNDITDPAVFSQAFSGILTLLTSNGATGVVANIPDVTALPYFTTVPHAPLDPTNEDFGPQIPLLNTIFGALNQIFVALGEGERAVVFSETSASPVVIKDESLTDISAQIEAALNASETFPQFIAQFGLPPEAAPGVANLLGVMYGQSRQATEADLLVLTSSSVIGEVNTAAVQFLMSRGLSQELAAQFSVEGITYPLDDGWVLLPSEQNEIKTATTAFNTTIESLASQNGLAFVDAHALMNEVASGGLPFDEFTLNSSLVFGNTFSLDGVHPTARGYAFIANQFMLAIDAAYGSNFEEAGVLAKAGDYGTMYPVELP</sequence>
<dbReference type="OrthoDB" id="9764164at2"/>
<dbReference type="RefSeq" id="WP_074978090.1">
    <property type="nucleotide sequence ID" value="NZ_FPAG01000004.1"/>
</dbReference>
<dbReference type="PROSITE" id="PS51257">
    <property type="entry name" value="PROKAR_LIPOPROTEIN"/>
    <property type="match status" value="1"/>
</dbReference>
<dbReference type="EMBL" id="FPAG01000004">
    <property type="protein sequence ID" value="SFS76065.1"/>
    <property type="molecule type" value="Genomic_DNA"/>
</dbReference>
<accession>A0A1I6SGG4</accession>
<dbReference type="SUPFAM" id="SSF52266">
    <property type="entry name" value="SGNH hydrolase"/>
    <property type="match status" value="2"/>
</dbReference>
<protein>
    <submittedName>
        <fullName evidence="1">GDSL-like Lipase/Acylhydrolase</fullName>
    </submittedName>
</protein>
<dbReference type="Proteomes" id="UP000183209">
    <property type="component" value="Unassembled WGS sequence"/>
</dbReference>
<dbReference type="AlphaFoldDB" id="A0A1I6SGG4"/>
<name>A0A1I6SGG4_9FLAO</name>
<reference evidence="1 2" key="1">
    <citation type="submission" date="2016-10" db="EMBL/GenBank/DDBJ databases">
        <authorList>
            <person name="de Groot N.N."/>
        </authorList>
    </citation>
    <scope>NUCLEOTIDE SEQUENCE [LARGE SCALE GENOMIC DNA]</scope>
    <source>
        <strain evidence="1 2">CGMCC 1.6114</strain>
    </source>
</reference>
<organism evidence="1 2">
    <name type="scientific">Zhouia amylolytica</name>
    <dbReference type="NCBI Taxonomy" id="376730"/>
    <lineage>
        <taxon>Bacteria</taxon>
        <taxon>Pseudomonadati</taxon>
        <taxon>Bacteroidota</taxon>
        <taxon>Flavobacteriia</taxon>
        <taxon>Flavobacteriales</taxon>
        <taxon>Flavobacteriaceae</taxon>
        <taxon>Zhouia</taxon>
    </lineage>
</organism>
<evidence type="ECO:0000313" key="1">
    <source>
        <dbReference type="EMBL" id="SFS76065.1"/>
    </source>
</evidence>
<proteinExistence type="predicted"/>
<dbReference type="InterPro" id="IPR036514">
    <property type="entry name" value="SGNH_hydro_sf"/>
</dbReference>